<name>A0A1R1YHB0_9FUNG</name>
<sequence length="114" mass="12938">MIVLLIARGSKDCDSCDCEPFDIEITNNFTFFQNTYYNNLIKIVKVVPYRCYDIGKFNSAIFSDPLIGKTLMFPECSCSGKPVVRNMKTQYAPGDNPSEYGKSFFSVIYIPDTI</sequence>
<evidence type="ECO:0000313" key="1">
    <source>
        <dbReference type="EMBL" id="OMJ26279.1"/>
    </source>
</evidence>
<gene>
    <name evidence="1" type="ORF">AYI70_g312</name>
</gene>
<accession>A0A1R1YHB0</accession>
<dbReference type="AlphaFoldDB" id="A0A1R1YHB0"/>
<organism evidence="1 2">
    <name type="scientific">Smittium culicis</name>
    <dbReference type="NCBI Taxonomy" id="133412"/>
    <lineage>
        <taxon>Eukaryota</taxon>
        <taxon>Fungi</taxon>
        <taxon>Fungi incertae sedis</taxon>
        <taxon>Zoopagomycota</taxon>
        <taxon>Kickxellomycotina</taxon>
        <taxon>Harpellomycetes</taxon>
        <taxon>Harpellales</taxon>
        <taxon>Legeriomycetaceae</taxon>
        <taxon>Smittium</taxon>
    </lineage>
</organism>
<dbReference type="OrthoDB" id="10484581at2759"/>
<dbReference type="Proteomes" id="UP000187283">
    <property type="component" value="Unassembled WGS sequence"/>
</dbReference>
<comment type="caution">
    <text evidence="1">The sequence shown here is derived from an EMBL/GenBank/DDBJ whole genome shotgun (WGS) entry which is preliminary data.</text>
</comment>
<proteinExistence type="predicted"/>
<dbReference type="EMBL" id="LSSN01000044">
    <property type="protein sequence ID" value="OMJ26279.1"/>
    <property type="molecule type" value="Genomic_DNA"/>
</dbReference>
<keyword evidence="2" id="KW-1185">Reference proteome</keyword>
<protein>
    <submittedName>
        <fullName evidence="1">Uncharacterized protein</fullName>
    </submittedName>
</protein>
<reference evidence="1 2" key="1">
    <citation type="submission" date="2017-01" db="EMBL/GenBank/DDBJ databases">
        <authorList>
            <person name="Mah S.A."/>
            <person name="Swanson W.J."/>
            <person name="Moy G.W."/>
            <person name="Vacquier V.D."/>
        </authorList>
    </citation>
    <scope>NUCLEOTIDE SEQUENCE [LARGE SCALE GENOMIC DNA]</scope>
    <source>
        <strain evidence="1 2">GSMNP</strain>
    </source>
</reference>
<evidence type="ECO:0000313" key="2">
    <source>
        <dbReference type="Proteomes" id="UP000187283"/>
    </source>
</evidence>